<evidence type="ECO:0000313" key="2">
    <source>
        <dbReference type="Proteomes" id="UP001497535"/>
    </source>
</evidence>
<dbReference type="EMBL" id="CAVMJV010000143">
    <property type="protein sequence ID" value="CAK5112209.1"/>
    <property type="molecule type" value="Genomic_DNA"/>
</dbReference>
<sequence>MLEFATMLSYCCFFKNENVPEGTQDNLTTNHTTFNVFHFLGARETIQNYQNKFKEKQQQLLSTNQKPSLILFYEIKNIPQNNILKNPTEPEPTTNLLNDFNKGLISLIVRLHNGPENFFNL</sequence>
<reference evidence="1" key="1">
    <citation type="submission" date="2023-11" db="EMBL/GenBank/DDBJ databases">
        <authorList>
            <person name="Poullet M."/>
        </authorList>
    </citation>
    <scope>NUCLEOTIDE SEQUENCE</scope>
    <source>
        <strain evidence="1">E1834</strain>
    </source>
</reference>
<keyword evidence="2" id="KW-1185">Reference proteome</keyword>
<comment type="caution">
    <text evidence="1">The sequence shown here is derived from an EMBL/GenBank/DDBJ whole genome shotgun (WGS) entry which is preliminary data.</text>
</comment>
<organism evidence="1 2">
    <name type="scientific">Meloidogyne enterolobii</name>
    <name type="common">Root-knot nematode worm</name>
    <name type="synonym">Meloidogyne mayaguensis</name>
    <dbReference type="NCBI Taxonomy" id="390850"/>
    <lineage>
        <taxon>Eukaryota</taxon>
        <taxon>Metazoa</taxon>
        <taxon>Ecdysozoa</taxon>
        <taxon>Nematoda</taxon>
        <taxon>Chromadorea</taxon>
        <taxon>Rhabditida</taxon>
        <taxon>Tylenchina</taxon>
        <taxon>Tylenchomorpha</taxon>
        <taxon>Tylenchoidea</taxon>
        <taxon>Meloidogynidae</taxon>
        <taxon>Meloidogyninae</taxon>
        <taxon>Meloidogyne</taxon>
    </lineage>
</organism>
<evidence type="ECO:0000313" key="1">
    <source>
        <dbReference type="EMBL" id="CAK5112209.1"/>
    </source>
</evidence>
<protein>
    <submittedName>
        <fullName evidence="1">Uncharacterized protein</fullName>
    </submittedName>
</protein>
<dbReference type="Proteomes" id="UP001497535">
    <property type="component" value="Unassembled WGS sequence"/>
</dbReference>
<gene>
    <name evidence="1" type="ORF">MENTE1834_LOCUS44849</name>
</gene>
<proteinExistence type="predicted"/>
<name>A0ACB1AXT8_MELEN</name>
<accession>A0ACB1AXT8</accession>